<organism evidence="8 9">
    <name type="scientific">Anoxybacillus andreesenii</name>
    <dbReference type="NCBI Taxonomy" id="1325932"/>
    <lineage>
        <taxon>Bacteria</taxon>
        <taxon>Bacillati</taxon>
        <taxon>Bacillota</taxon>
        <taxon>Bacilli</taxon>
        <taxon>Bacillales</taxon>
        <taxon>Anoxybacillaceae</taxon>
        <taxon>Anoxybacillus</taxon>
    </lineage>
</organism>
<proteinExistence type="predicted"/>
<dbReference type="Proteomes" id="UP001231362">
    <property type="component" value="Unassembled WGS sequence"/>
</dbReference>
<evidence type="ECO:0000313" key="9">
    <source>
        <dbReference type="Proteomes" id="UP001231362"/>
    </source>
</evidence>
<dbReference type="EMBL" id="JAUSTU010000003">
    <property type="protein sequence ID" value="MDQ0154561.1"/>
    <property type="molecule type" value="Genomic_DNA"/>
</dbReference>
<dbReference type="PANTHER" id="PTHR12318:SF0">
    <property type="entry name" value="ACYL-COENZYME A DIPHOSPHATASE NUDT19"/>
    <property type="match status" value="1"/>
</dbReference>
<evidence type="ECO:0000256" key="6">
    <source>
        <dbReference type="ARBA" id="ARBA00023211"/>
    </source>
</evidence>
<evidence type="ECO:0000256" key="4">
    <source>
        <dbReference type="ARBA" id="ARBA00022801"/>
    </source>
</evidence>
<name>A0ABT9V0X2_9BACL</name>
<comment type="cofactor">
    <cofactor evidence="1">
        <name>Mn(2+)</name>
        <dbReference type="ChEBI" id="CHEBI:29035"/>
    </cofactor>
</comment>
<dbReference type="Pfam" id="PF00293">
    <property type="entry name" value="NUDIX"/>
    <property type="match status" value="1"/>
</dbReference>
<protein>
    <submittedName>
        <fullName evidence="8">8-oxo-dGTP pyrophosphatase MutT (NUDIX family)</fullName>
    </submittedName>
</protein>
<dbReference type="Gene3D" id="3.90.79.10">
    <property type="entry name" value="Nucleoside Triphosphate Pyrophosphohydrolase"/>
    <property type="match status" value="1"/>
</dbReference>
<evidence type="ECO:0000256" key="1">
    <source>
        <dbReference type="ARBA" id="ARBA00001936"/>
    </source>
</evidence>
<evidence type="ECO:0000256" key="3">
    <source>
        <dbReference type="ARBA" id="ARBA00022723"/>
    </source>
</evidence>
<dbReference type="InterPro" id="IPR039121">
    <property type="entry name" value="NUDT19"/>
</dbReference>
<evidence type="ECO:0000256" key="2">
    <source>
        <dbReference type="ARBA" id="ARBA00001946"/>
    </source>
</evidence>
<keyword evidence="4" id="KW-0378">Hydrolase</keyword>
<dbReference type="PROSITE" id="PS51462">
    <property type="entry name" value="NUDIX"/>
    <property type="match status" value="1"/>
</dbReference>
<evidence type="ECO:0000313" key="8">
    <source>
        <dbReference type="EMBL" id="MDQ0154561.1"/>
    </source>
</evidence>
<dbReference type="InterPro" id="IPR000086">
    <property type="entry name" value="NUDIX_hydrolase_dom"/>
</dbReference>
<feature type="domain" description="Nudix hydrolase" evidence="7">
    <location>
        <begin position="4"/>
        <end position="196"/>
    </location>
</feature>
<sequence>MPAIPKPASTVVLMDDMSRIYLTKRPHTMKFLGGYYVFPGGAVDIEDAQMDPRFINPPKGEQTFSTDYYVAAARELFEEVGIFLGRSIEGAQSFFKEKTAFDYRRLLVEREISFQNILQTEGLKLQLDSLQYFGHFITPEFSPIRYDTRFFLAKLPKDQEPQPDAGEIADAYWVDPEEAIVAFKEKKIPLAPPTIASLHAIVQHLHGQPLKMPDIQDFIR</sequence>
<keyword evidence="6" id="KW-0464">Manganese</keyword>
<keyword evidence="3" id="KW-0479">Metal-binding</keyword>
<comment type="cofactor">
    <cofactor evidence="2">
        <name>Mg(2+)</name>
        <dbReference type="ChEBI" id="CHEBI:18420"/>
    </cofactor>
</comment>
<evidence type="ECO:0000256" key="5">
    <source>
        <dbReference type="ARBA" id="ARBA00022842"/>
    </source>
</evidence>
<dbReference type="RefSeq" id="WP_307149165.1">
    <property type="nucleotide sequence ID" value="NZ_JAUSTU010000003.1"/>
</dbReference>
<dbReference type="InterPro" id="IPR015797">
    <property type="entry name" value="NUDIX_hydrolase-like_dom_sf"/>
</dbReference>
<accession>A0ABT9V0X2</accession>
<keyword evidence="5" id="KW-0460">Magnesium</keyword>
<dbReference type="PANTHER" id="PTHR12318">
    <property type="entry name" value="TESTOSTERONE-REGULATED PROTEIN RP2"/>
    <property type="match status" value="1"/>
</dbReference>
<gene>
    <name evidence="8" type="ORF">J2S07_000865</name>
</gene>
<dbReference type="CDD" id="cd18870">
    <property type="entry name" value="NUDIX_AcylCoAdiphos_Nudt19"/>
    <property type="match status" value="1"/>
</dbReference>
<comment type="caution">
    <text evidence="8">The sequence shown here is derived from an EMBL/GenBank/DDBJ whole genome shotgun (WGS) entry which is preliminary data.</text>
</comment>
<keyword evidence="9" id="KW-1185">Reference proteome</keyword>
<evidence type="ECO:0000259" key="7">
    <source>
        <dbReference type="PROSITE" id="PS51462"/>
    </source>
</evidence>
<dbReference type="SUPFAM" id="SSF55811">
    <property type="entry name" value="Nudix"/>
    <property type="match status" value="1"/>
</dbReference>
<reference evidence="8 9" key="1">
    <citation type="submission" date="2023-07" db="EMBL/GenBank/DDBJ databases">
        <title>Genomic Encyclopedia of Type Strains, Phase IV (KMG-IV): sequencing the most valuable type-strain genomes for metagenomic binning, comparative biology and taxonomic classification.</title>
        <authorList>
            <person name="Goeker M."/>
        </authorList>
    </citation>
    <scope>NUCLEOTIDE SEQUENCE [LARGE SCALE GENOMIC DNA]</scope>
    <source>
        <strain evidence="8 9">DSM 23948</strain>
    </source>
</reference>